<keyword evidence="7" id="KW-1185">Reference proteome</keyword>
<feature type="transmembrane region" description="Helical" evidence="5">
    <location>
        <begin position="74"/>
        <end position="93"/>
    </location>
</feature>
<reference evidence="6 7" key="1">
    <citation type="submission" date="2020-03" db="EMBL/GenBank/DDBJ databases">
        <title>Genomic Encyclopedia of Type Strains, Phase IV (KMG-IV): sequencing the most valuable type-strain genomes for metagenomic binning, comparative biology and taxonomic classification.</title>
        <authorList>
            <person name="Goeker M."/>
        </authorList>
    </citation>
    <scope>NUCLEOTIDE SEQUENCE [LARGE SCALE GENOMIC DNA]</scope>
    <source>
        <strain evidence="6 7">DSM 29762</strain>
    </source>
</reference>
<feature type="transmembrane region" description="Helical" evidence="5">
    <location>
        <begin position="247"/>
        <end position="265"/>
    </location>
</feature>
<evidence type="ECO:0000256" key="4">
    <source>
        <dbReference type="ARBA" id="ARBA00023136"/>
    </source>
</evidence>
<evidence type="ECO:0000313" key="6">
    <source>
        <dbReference type="EMBL" id="NJB70263.1"/>
    </source>
</evidence>
<feature type="transmembrane region" description="Helical" evidence="5">
    <location>
        <begin position="217"/>
        <end position="235"/>
    </location>
</feature>
<proteinExistence type="inferred from homology"/>
<name>A0A846QVE6_9FLAO</name>
<comment type="subcellular location">
    <subcellularLocation>
        <location evidence="5">Cell membrane</location>
        <topology evidence="5">Multi-pass membrane protein</topology>
    </subcellularLocation>
    <subcellularLocation>
        <location evidence="1">Membrane</location>
        <topology evidence="1">Multi-pass membrane protein</topology>
    </subcellularLocation>
</comment>
<dbReference type="PANTHER" id="PTHR43701">
    <property type="entry name" value="MEMBRANE TRANSPORTER PROTEIN MJ0441-RELATED"/>
    <property type="match status" value="1"/>
</dbReference>
<dbReference type="InterPro" id="IPR002781">
    <property type="entry name" value="TM_pro_TauE-like"/>
</dbReference>
<evidence type="ECO:0000256" key="2">
    <source>
        <dbReference type="ARBA" id="ARBA00022692"/>
    </source>
</evidence>
<evidence type="ECO:0000256" key="5">
    <source>
        <dbReference type="RuleBase" id="RU363041"/>
    </source>
</evidence>
<keyword evidence="5" id="KW-1003">Cell membrane</keyword>
<dbReference type="Proteomes" id="UP000590442">
    <property type="component" value="Unassembled WGS sequence"/>
</dbReference>
<dbReference type="PANTHER" id="PTHR43701:SF2">
    <property type="entry name" value="MEMBRANE TRANSPORTER PROTEIN YJNA-RELATED"/>
    <property type="match status" value="1"/>
</dbReference>
<organism evidence="6 7">
    <name type="scientific">Saonia flava</name>
    <dbReference type="NCBI Taxonomy" id="523696"/>
    <lineage>
        <taxon>Bacteria</taxon>
        <taxon>Pseudomonadati</taxon>
        <taxon>Bacteroidota</taxon>
        <taxon>Flavobacteriia</taxon>
        <taxon>Flavobacteriales</taxon>
        <taxon>Flavobacteriaceae</taxon>
        <taxon>Saonia</taxon>
    </lineage>
</organism>
<feature type="transmembrane region" description="Helical" evidence="5">
    <location>
        <begin position="152"/>
        <end position="181"/>
    </location>
</feature>
<sequence length="266" mass="28950">MDAVQILGYLGALSVGVVLGLVGSGGSIITIPILTYLFHMSPITTTAYSLFVVGTSASVGAVNKLKKGLVDFKIAVVFAIPAFISVYIVRKYLLPIIPFEIVTINDFVITRDMGIMVFFAIIMLCSSISMIWKRELSTNINVFSGNNFPLLILAGIVIGILTGIVGIGGGFLIIPTLVLLLKLPMKKAVATSLFIIAIKSIIGFIGDLDNVEINWHFLLRFTIISILGIFLGIYLSSFIKGEKLKKYFGWMVLLVSFGILFKELFA</sequence>
<comment type="caution">
    <text evidence="6">The sequence shown here is derived from an EMBL/GenBank/DDBJ whole genome shotgun (WGS) entry which is preliminary data.</text>
</comment>
<protein>
    <recommendedName>
        <fullName evidence="5">Probable membrane transporter protein</fullName>
    </recommendedName>
</protein>
<dbReference type="AlphaFoldDB" id="A0A846QVE6"/>
<dbReference type="EMBL" id="JAATJJ010000001">
    <property type="protein sequence ID" value="NJB70263.1"/>
    <property type="molecule type" value="Genomic_DNA"/>
</dbReference>
<keyword evidence="4 5" id="KW-0472">Membrane</keyword>
<dbReference type="RefSeq" id="WP_167960919.1">
    <property type="nucleotide sequence ID" value="NZ_JAATJJ010000001.1"/>
</dbReference>
<dbReference type="InterPro" id="IPR051598">
    <property type="entry name" value="TSUP/Inactive_protease-like"/>
</dbReference>
<evidence type="ECO:0000313" key="7">
    <source>
        <dbReference type="Proteomes" id="UP000590442"/>
    </source>
</evidence>
<feature type="transmembrane region" description="Helical" evidence="5">
    <location>
        <begin position="113"/>
        <end position="132"/>
    </location>
</feature>
<gene>
    <name evidence="6" type="ORF">GGR42_000725</name>
</gene>
<dbReference type="Pfam" id="PF01925">
    <property type="entry name" value="TauE"/>
    <property type="match status" value="1"/>
</dbReference>
<evidence type="ECO:0000256" key="3">
    <source>
        <dbReference type="ARBA" id="ARBA00022989"/>
    </source>
</evidence>
<keyword evidence="2 5" id="KW-0812">Transmembrane</keyword>
<feature type="transmembrane region" description="Helical" evidence="5">
    <location>
        <begin position="6"/>
        <end position="38"/>
    </location>
</feature>
<keyword evidence="3 5" id="KW-1133">Transmembrane helix</keyword>
<feature type="transmembrane region" description="Helical" evidence="5">
    <location>
        <begin position="45"/>
        <end position="62"/>
    </location>
</feature>
<accession>A0A846QVE6</accession>
<dbReference type="GO" id="GO:0005886">
    <property type="term" value="C:plasma membrane"/>
    <property type="evidence" value="ECO:0007669"/>
    <property type="project" value="UniProtKB-SubCell"/>
</dbReference>
<comment type="similarity">
    <text evidence="5">Belongs to the 4-toluene sulfonate uptake permease (TSUP) (TC 2.A.102) family.</text>
</comment>
<feature type="transmembrane region" description="Helical" evidence="5">
    <location>
        <begin position="188"/>
        <end position="205"/>
    </location>
</feature>
<evidence type="ECO:0000256" key="1">
    <source>
        <dbReference type="ARBA" id="ARBA00004141"/>
    </source>
</evidence>